<organism evidence="3 4">
    <name type="scientific">Mucor plumbeus</name>
    <dbReference type="NCBI Taxonomy" id="97098"/>
    <lineage>
        <taxon>Eukaryota</taxon>
        <taxon>Fungi</taxon>
        <taxon>Fungi incertae sedis</taxon>
        <taxon>Mucoromycota</taxon>
        <taxon>Mucoromycotina</taxon>
        <taxon>Mucoromycetes</taxon>
        <taxon>Mucorales</taxon>
        <taxon>Mucorineae</taxon>
        <taxon>Mucoraceae</taxon>
        <taxon>Mucor</taxon>
    </lineage>
</organism>
<dbReference type="InterPro" id="IPR036612">
    <property type="entry name" value="KH_dom_type_1_sf"/>
</dbReference>
<dbReference type="AlphaFoldDB" id="A0A8H7UP28"/>
<evidence type="ECO:0000256" key="1">
    <source>
        <dbReference type="PROSITE-ProRule" id="PRU00117"/>
    </source>
</evidence>
<keyword evidence="4" id="KW-1185">Reference proteome</keyword>
<sequence length="612" mass="70789">MPPIIRYRHLLRIASKSHQHRYFSTTQFCFKDAGAKEELLSDQRLQAMVAELEKSNIKQNKDVLLESIETFKPDTEVLHSDELDKLFTLFDKSFSVRQLVDYSAVHKLPRHKRKKRQLIDGIIKKHWGIQTTEEFDAARQKEAIERRRDTVRESFPATFQQMFFIIGSNGDTIRNIEENYQVLITIDVDKKEYTVEGLSKAVAQAKEEILTHLNILQEEMNLPDETKENSQLKNEVNESLVDISKLTGSFITLDKDKFSLASTSTENLSNAKRLLSLMLTEMNATSKKALDTANHTIVHKNMEFTVLPIQDSLSMPYYDKKLDWNKLEYNNKDEQDDYMVLNGQEMVGSIDNIKNLLLKPLNTNDTISMEARFGKLLFQDTNSKLPATGNTTNLTSLFKNRTLFLNSIPPRKLTAPYIPITQGLDGGFHQRTIQLEYVNQSLLINYNNENLDLKRLLVEFLIQEDGNLNIKKITAEKNRSVVDILGLYGNVDVRLMAKQYLDYTKNTTNLEELIDQCKLISYSEISAPKQKHILNENLILSDISFINKKRYLFEDGLISVNHIEQQDKKVKRTEMMVTSVEPQTLDTIESIERWPSFTNILKNIARKWVYSN</sequence>
<evidence type="ECO:0000259" key="2">
    <source>
        <dbReference type="SMART" id="SM00322"/>
    </source>
</evidence>
<comment type="caution">
    <text evidence="3">The sequence shown here is derived from an EMBL/GenBank/DDBJ whole genome shotgun (WGS) entry which is preliminary data.</text>
</comment>
<gene>
    <name evidence="3" type="ORF">INT46_001287</name>
</gene>
<dbReference type="GO" id="GO:0003723">
    <property type="term" value="F:RNA binding"/>
    <property type="evidence" value="ECO:0007669"/>
    <property type="project" value="UniProtKB-UniRule"/>
</dbReference>
<evidence type="ECO:0000313" key="3">
    <source>
        <dbReference type="EMBL" id="KAG2190295.1"/>
    </source>
</evidence>
<name>A0A8H7UP28_9FUNG</name>
<keyword evidence="1" id="KW-0694">RNA-binding</keyword>
<protein>
    <recommendedName>
        <fullName evidence="2">K Homology domain-containing protein</fullName>
    </recommendedName>
</protein>
<proteinExistence type="predicted"/>
<accession>A0A8H7UP28</accession>
<feature type="domain" description="K Homology" evidence="2">
    <location>
        <begin position="149"/>
        <end position="214"/>
    </location>
</feature>
<dbReference type="SUPFAM" id="SSF54791">
    <property type="entry name" value="Eukaryotic type KH-domain (KH-domain type I)"/>
    <property type="match status" value="1"/>
</dbReference>
<dbReference type="InterPro" id="IPR004087">
    <property type="entry name" value="KH_dom"/>
</dbReference>
<dbReference type="Pfam" id="PF20776">
    <property type="entry name" value="SLS1_N"/>
    <property type="match status" value="1"/>
</dbReference>
<dbReference type="Gene3D" id="3.30.1370.10">
    <property type="entry name" value="K Homology domain, type 1"/>
    <property type="match status" value="1"/>
</dbReference>
<evidence type="ECO:0000313" key="4">
    <source>
        <dbReference type="Proteomes" id="UP000650833"/>
    </source>
</evidence>
<dbReference type="PROSITE" id="PS50084">
    <property type="entry name" value="KH_TYPE_1"/>
    <property type="match status" value="1"/>
</dbReference>
<dbReference type="InterPro" id="IPR004088">
    <property type="entry name" value="KH_dom_type_1"/>
</dbReference>
<reference evidence="3" key="1">
    <citation type="submission" date="2020-12" db="EMBL/GenBank/DDBJ databases">
        <title>Metabolic potential, ecology and presence of endohyphal bacteria is reflected in genomic diversity of Mucoromycotina.</title>
        <authorList>
            <person name="Muszewska A."/>
            <person name="Okrasinska A."/>
            <person name="Steczkiewicz K."/>
            <person name="Drgas O."/>
            <person name="Orlowska M."/>
            <person name="Perlinska-Lenart U."/>
            <person name="Aleksandrzak-Piekarczyk T."/>
            <person name="Szatraj K."/>
            <person name="Zielenkiewicz U."/>
            <person name="Pilsyk S."/>
            <person name="Malc E."/>
            <person name="Mieczkowski P."/>
            <person name="Kruszewska J.S."/>
            <person name="Biernat P."/>
            <person name="Pawlowska J."/>
        </authorList>
    </citation>
    <scope>NUCLEOTIDE SEQUENCE</scope>
    <source>
        <strain evidence="3">CBS 226.32</strain>
    </source>
</reference>
<dbReference type="SMART" id="SM00322">
    <property type="entry name" value="KH"/>
    <property type="match status" value="1"/>
</dbReference>
<dbReference type="Proteomes" id="UP000650833">
    <property type="component" value="Unassembled WGS sequence"/>
</dbReference>
<dbReference type="EMBL" id="JAEPRC010001002">
    <property type="protein sequence ID" value="KAG2190295.1"/>
    <property type="molecule type" value="Genomic_DNA"/>
</dbReference>
<dbReference type="Pfam" id="PF00013">
    <property type="entry name" value="KH_1"/>
    <property type="match status" value="1"/>
</dbReference>
<dbReference type="OrthoDB" id="5392646at2759"/>
<dbReference type="InterPro" id="IPR048400">
    <property type="entry name" value="SLS1_N"/>
</dbReference>